<sequence>MRSVKIISIALIYIITIKSYSYQGKYHWGALTTSVITIFLPSEMDVTFYSYKSRLSLKYIPAYCWKG</sequence>
<name>A0A4V2Q2F8_9GAMM</name>
<evidence type="ECO:0000313" key="2">
    <source>
        <dbReference type="Proteomes" id="UP000294555"/>
    </source>
</evidence>
<proteinExistence type="predicted"/>
<gene>
    <name evidence="1" type="ORF">EZJ58_0738</name>
</gene>
<comment type="caution">
    <text evidence="1">The sequence shown here is derived from an EMBL/GenBank/DDBJ whole genome shotgun (WGS) entry which is preliminary data.</text>
</comment>
<dbReference type="Proteomes" id="UP000294555">
    <property type="component" value="Unassembled WGS sequence"/>
</dbReference>
<reference evidence="1 2" key="1">
    <citation type="submission" date="2019-02" db="EMBL/GenBank/DDBJ databases">
        <title>Investigation of anaerobic lignin degradation for improved lignocellulosic biofuels.</title>
        <authorList>
            <person name="Deangelis K."/>
        </authorList>
    </citation>
    <scope>NUCLEOTIDE SEQUENCE [LARGE SCALE GENOMIC DNA]</scope>
    <source>
        <strain evidence="1 2">159R</strain>
    </source>
</reference>
<protein>
    <submittedName>
        <fullName evidence="1">Uncharacterized protein</fullName>
    </submittedName>
</protein>
<organism evidence="1 2">
    <name type="scientific">Sodalis ligni</name>
    <dbReference type="NCBI Taxonomy" id="2697027"/>
    <lineage>
        <taxon>Bacteria</taxon>
        <taxon>Pseudomonadati</taxon>
        <taxon>Pseudomonadota</taxon>
        <taxon>Gammaproteobacteria</taxon>
        <taxon>Enterobacterales</taxon>
        <taxon>Bruguierivoracaceae</taxon>
        <taxon>Sodalis</taxon>
    </lineage>
</organism>
<dbReference type="AlphaFoldDB" id="A0A4V2Q2F8"/>
<keyword evidence="2" id="KW-1185">Reference proteome</keyword>
<accession>A0A4V2Q2F8</accession>
<evidence type="ECO:0000313" key="1">
    <source>
        <dbReference type="EMBL" id="TCL02708.1"/>
    </source>
</evidence>
<dbReference type="EMBL" id="SJOI01000001">
    <property type="protein sequence ID" value="TCL02708.1"/>
    <property type="molecule type" value="Genomic_DNA"/>
</dbReference>